<name>A0A2V3Y242_9FIRM</name>
<accession>A0A2V3Y242</accession>
<sequence length="156" mass="18296">MESQMEKENCQAEAWTAGMMFQITRVKGEGEWTETVDDCAQFCRCLGPDEFEFVQINRYLSDSVFYTVSHGTVCLQDYFMEQIDSILKSYGYQNLDYGTYRISAEPAPNSQLVAEMVFETYFKEFEEEQRYRGFVIAEKRVKEIVNKKQEKAEAVR</sequence>
<comment type="caution">
    <text evidence="1">The sequence shown here is derived from an EMBL/GenBank/DDBJ whole genome shotgun (WGS) entry which is preliminary data.</text>
</comment>
<dbReference type="AlphaFoldDB" id="A0A2V3Y242"/>
<proteinExistence type="predicted"/>
<dbReference type="RefSeq" id="WP_110323779.1">
    <property type="nucleotide sequence ID" value="NZ_QJKD01000008.1"/>
</dbReference>
<dbReference type="GeneID" id="86062449"/>
<evidence type="ECO:0000313" key="1">
    <source>
        <dbReference type="EMBL" id="PXX51955.1"/>
    </source>
</evidence>
<protein>
    <submittedName>
        <fullName evidence="1">Uncharacterized protein</fullName>
    </submittedName>
</protein>
<evidence type="ECO:0000313" key="2">
    <source>
        <dbReference type="Proteomes" id="UP000248057"/>
    </source>
</evidence>
<dbReference type="EMBL" id="QJKD01000008">
    <property type="protein sequence ID" value="PXX51955.1"/>
    <property type="molecule type" value="Genomic_DNA"/>
</dbReference>
<reference evidence="1 2" key="1">
    <citation type="submission" date="2018-05" db="EMBL/GenBank/DDBJ databases">
        <title>Genomic Encyclopedia of Type Strains, Phase IV (KMG-IV): sequencing the most valuable type-strain genomes for metagenomic binning, comparative biology and taxonomic classification.</title>
        <authorList>
            <person name="Goeker M."/>
        </authorList>
    </citation>
    <scope>NUCLEOTIDE SEQUENCE [LARGE SCALE GENOMIC DNA]</scope>
    <source>
        <strain evidence="1 2">DSM 24995</strain>
    </source>
</reference>
<keyword evidence="2" id="KW-1185">Reference proteome</keyword>
<gene>
    <name evidence="1" type="ORF">DFR60_10838</name>
</gene>
<organism evidence="1 2">
    <name type="scientific">Hungatella effluvii</name>
    <dbReference type="NCBI Taxonomy" id="1096246"/>
    <lineage>
        <taxon>Bacteria</taxon>
        <taxon>Bacillati</taxon>
        <taxon>Bacillota</taxon>
        <taxon>Clostridia</taxon>
        <taxon>Lachnospirales</taxon>
        <taxon>Lachnospiraceae</taxon>
        <taxon>Hungatella</taxon>
    </lineage>
</organism>
<dbReference type="Proteomes" id="UP000248057">
    <property type="component" value="Unassembled WGS sequence"/>
</dbReference>